<accession>A0A0A9G990</accession>
<sequence>MHGGSELALLLIPLYIHFSPSWPVAARQAAIAAVFSAVRRLSSVDPIRRHCGRDLLVTGRSNMSPLGLCGRFARCRFVVRRRGGLRPALPVVALCPSQLPPRCPSSSAAHPSSNLQQGSSVVAATSCCY</sequence>
<reference evidence="1" key="2">
    <citation type="journal article" date="2015" name="Data Brief">
        <title>Shoot transcriptome of the giant reed, Arundo donax.</title>
        <authorList>
            <person name="Barrero R.A."/>
            <person name="Guerrero F.D."/>
            <person name="Moolhuijzen P."/>
            <person name="Goolsby J.A."/>
            <person name="Tidwell J."/>
            <person name="Bellgard S.E."/>
            <person name="Bellgard M.I."/>
        </authorList>
    </citation>
    <scope>NUCLEOTIDE SEQUENCE</scope>
    <source>
        <tissue evidence="1">Shoot tissue taken approximately 20 cm above the soil surface</tissue>
    </source>
</reference>
<dbReference type="AlphaFoldDB" id="A0A0A9G990"/>
<protein>
    <submittedName>
        <fullName evidence="1">Uncharacterized protein</fullName>
    </submittedName>
</protein>
<name>A0A0A9G990_ARUDO</name>
<reference evidence="1" key="1">
    <citation type="submission" date="2014-09" db="EMBL/GenBank/DDBJ databases">
        <authorList>
            <person name="Magalhaes I.L.F."/>
            <person name="Oliveira U."/>
            <person name="Santos F.R."/>
            <person name="Vidigal T.H.D.A."/>
            <person name="Brescovit A.D."/>
            <person name="Santos A.J."/>
        </authorList>
    </citation>
    <scope>NUCLEOTIDE SEQUENCE</scope>
    <source>
        <tissue evidence="1">Shoot tissue taken approximately 20 cm above the soil surface</tissue>
    </source>
</reference>
<evidence type="ECO:0000313" key="1">
    <source>
        <dbReference type="EMBL" id="JAE21625.1"/>
    </source>
</evidence>
<organism evidence="1">
    <name type="scientific">Arundo donax</name>
    <name type="common">Giant reed</name>
    <name type="synonym">Donax arundinaceus</name>
    <dbReference type="NCBI Taxonomy" id="35708"/>
    <lineage>
        <taxon>Eukaryota</taxon>
        <taxon>Viridiplantae</taxon>
        <taxon>Streptophyta</taxon>
        <taxon>Embryophyta</taxon>
        <taxon>Tracheophyta</taxon>
        <taxon>Spermatophyta</taxon>
        <taxon>Magnoliopsida</taxon>
        <taxon>Liliopsida</taxon>
        <taxon>Poales</taxon>
        <taxon>Poaceae</taxon>
        <taxon>PACMAD clade</taxon>
        <taxon>Arundinoideae</taxon>
        <taxon>Arundineae</taxon>
        <taxon>Arundo</taxon>
    </lineage>
</organism>
<proteinExistence type="predicted"/>
<dbReference type="EMBL" id="GBRH01176271">
    <property type="protein sequence ID" value="JAE21625.1"/>
    <property type="molecule type" value="Transcribed_RNA"/>
</dbReference>